<gene>
    <name evidence="1" type="ORF">GLE_1585</name>
</gene>
<dbReference type="STRING" id="69.GLE_1585"/>
<accession>A0A0S2DEX1</accession>
<reference evidence="1 2" key="1">
    <citation type="submission" date="2015-11" db="EMBL/GenBank/DDBJ databases">
        <title>Genome sequences of Lysobacter enzymogenes strain C3 and Lysobacter antibioticus ATCC 29479.</title>
        <authorList>
            <person name="Kobayashi D.Y."/>
        </authorList>
    </citation>
    <scope>NUCLEOTIDE SEQUENCE [LARGE SCALE GENOMIC DNA]</scope>
    <source>
        <strain evidence="1 2">C3</strain>
    </source>
</reference>
<name>A0A0S2DEX1_LYSEN</name>
<dbReference type="OrthoDB" id="9799495at2"/>
<organism evidence="1 2">
    <name type="scientific">Lysobacter enzymogenes</name>
    <dbReference type="NCBI Taxonomy" id="69"/>
    <lineage>
        <taxon>Bacteria</taxon>
        <taxon>Pseudomonadati</taxon>
        <taxon>Pseudomonadota</taxon>
        <taxon>Gammaproteobacteria</taxon>
        <taxon>Lysobacterales</taxon>
        <taxon>Lysobacteraceae</taxon>
        <taxon>Lysobacter</taxon>
    </lineage>
</organism>
<dbReference type="EMBL" id="CP013140">
    <property type="protein sequence ID" value="ALN56942.1"/>
    <property type="molecule type" value="Genomic_DNA"/>
</dbReference>
<sequence>MNPQWKHLVVELTYKLFEAPMRERIQEELDRQGAQGWELVAVEHDPGVLGTRLYFKRPG</sequence>
<evidence type="ECO:0000313" key="1">
    <source>
        <dbReference type="EMBL" id="ALN56942.1"/>
    </source>
</evidence>
<dbReference type="KEGG" id="lez:GLE_1585"/>
<protein>
    <submittedName>
        <fullName evidence="1">Uncharacterized protein</fullName>
    </submittedName>
</protein>
<dbReference type="AlphaFoldDB" id="A0A0S2DEX1"/>
<dbReference type="Proteomes" id="UP000061569">
    <property type="component" value="Chromosome"/>
</dbReference>
<evidence type="ECO:0000313" key="2">
    <source>
        <dbReference type="Proteomes" id="UP000061569"/>
    </source>
</evidence>
<dbReference type="RefSeq" id="WP_057946898.1">
    <property type="nucleotide sequence ID" value="NZ_CP067396.1"/>
</dbReference>
<dbReference type="PATRIC" id="fig|69.6.peg.1565"/>
<proteinExistence type="predicted"/>